<evidence type="ECO:0000313" key="2">
    <source>
        <dbReference type="EMBL" id="KFG43195.1"/>
    </source>
</evidence>
<protein>
    <submittedName>
        <fullName evidence="2">Uncharacterized protein</fullName>
    </submittedName>
</protein>
<feature type="region of interest" description="Disordered" evidence="1">
    <location>
        <begin position="205"/>
        <end position="224"/>
    </location>
</feature>
<organism evidence="2 3">
    <name type="scientific">Toxoplasma gondii GAB2-2007-GAL-DOM2</name>
    <dbReference type="NCBI Taxonomy" id="1130820"/>
    <lineage>
        <taxon>Eukaryota</taxon>
        <taxon>Sar</taxon>
        <taxon>Alveolata</taxon>
        <taxon>Apicomplexa</taxon>
        <taxon>Conoidasida</taxon>
        <taxon>Coccidia</taxon>
        <taxon>Eucoccidiorida</taxon>
        <taxon>Eimeriorina</taxon>
        <taxon>Sarcocystidae</taxon>
        <taxon>Toxoplasma</taxon>
    </lineage>
</organism>
<dbReference type="VEuPathDB" id="ToxoDB:TGDOM2_272415"/>
<evidence type="ECO:0000256" key="1">
    <source>
        <dbReference type="SAM" id="MobiDB-lite"/>
    </source>
</evidence>
<sequence length="224" mass="25442">MTFSRSRTEQEGFFHLRCSSITSHATPRKLWAAVFHKGERIWCCPSKSEDRRLRNEIAIEAEAALLLLNALRILGVHTTHSLDLSRIRCSGCRLFARLHWIRWPVTSALQRMLLARENTDSVFSIATESNFEADDTDDIRSPWHVDRAALAPVQWILCMWDNCIQITASFLLPRTVNPFLTPLPSAVHQLKSLHDAFTEHAHGGQPQFHLFPPAGEDNEAVGQP</sequence>
<comment type="caution">
    <text evidence="2">The sequence shown here is derived from an EMBL/GenBank/DDBJ whole genome shotgun (WGS) entry which is preliminary data.</text>
</comment>
<gene>
    <name evidence="2" type="ORF">TGDOM2_272415</name>
</gene>
<dbReference type="Proteomes" id="UP000028837">
    <property type="component" value="Unassembled WGS sequence"/>
</dbReference>
<accession>A0A086KFM7</accession>
<reference evidence="2 3" key="1">
    <citation type="submission" date="2014-02" db="EMBL/GenBank/DDBJ databases">
        <authorList>
            <person name="Sibley D."/>
            <person name="Venepally P."/>
            <person name="Karamycheva S."/>
            <person name="Hadjithomas M."/>
            <person name="Khan A."/>
            <person name="Brunk B."/>
            <person name="Roos D."/>
            <person name="Caler E."/>
            <person name="Lorenzi H."/>
        </authorList>
    </citation>
    <scope>NUCLEOTIDE SEQUENCE [LARGE SCALE GENOMIC DNA]</scope>
    <source>
        <strain evidence="2 3">GAB2-2007-GAL-DOM2</strain>
    </source>
</reference>
<dbReference type="OrthoDB" id="10302416at2759"/>
<proteinExistence type="predicted"/>
<name>A0A086KFM7_TOXGO</name>
<dbReference type="AlphaFoldDB" id="A0A086KFM7"/>
<dbReference type="EMBL" id="AHZU02000544">
    <property type="protein sequence ID" value="KFG43195.1"/>
    <property type="molecule type" value="Genomic_DNA"/>
</dbReference>
<evidence type="ECO:0000313" key="3">
    <source>
        <dbReference type="Proteomes" id="UP000028837"/>
    </source>
</evidence>